<proteinExistence type="predicted"/>
<accession>A0A3B0S1S1</accession>
<dbReference type="Gene3D" id="3.40.630.30">
    <property type="match status" value="1"/>
</dbReference>
<reference evidence="2" key="1">
    <citation type="submission" date="2018-06" db="EMBL/GenBank/DDBJ databases">
        <authorList>
            <person name="Zhirakovskaya E."/>
        </authorList>
    </citation>
    <scope>NUCLEOTIDE SEQUENCE</scope>
</reference>
<dbReference type="PANTHER" id="PTHR43415:SF3">
    <property type="entry name" value="GNAT-FAMILY ACETYLTRANSFERASE"/>
    <property type="match status" value="1"/>
</dbReference>
<dbReference type="PANTHER" id="PTHR43415">
    <property type="entry name" value="SPERMIDINE N(1)-ACETYLTRANSFERASE"/>
    <property type="match status" value="1"/>
</dbReference>
<evidence type="ECO:0000259" key="1">
    <source>
        <dbReference type="Pfam" id="PF13302"/>
    </source>
</evidence>
<gene>
    <name evidence="2" type="ORF">MNBD_ALPHA06-818</name>
</gene>
<evidence type="ECO:0000313" key="2">
    <source>
        <dbReference type="EMBL" id="VAW00175.1"/>
    </source>
</evidence>
<sequence>MTQPNTILSGEHVVLRNIEPDDLERLRQWRNRPAYRQFFREYRDITKQMQQNWYEKTVLADATVRMFAITQKRGGKLLGACGLCYIDQQNASADFSIYLGADDLYIDQKFAPETGRLLLQYGFEQLHLHRIWAEIYAVDTAKQKLLPQLGFVLDGRHLEAHRMEDGTWTDCLFYGILE</sequence>
<dbReference type="Pfam" id="PF13302">
    <property type="entry name" value="Acetyltransf_3"/>
    <property type="match status" value="1"/>
</dbReference>
<dbReference type="AlphaFoldDB" id="A0A3B0S1S1"/>
<dbReference type="EMBL" id="UOEE01000290">
    <property type="protein sequence ID" value="VAW00175.1"/>
    <property type="molecule type" value="Genomic_DNA"/>
</dbReference>
<organism evidence="2">
    <name type="scientific">hydrothermal vent metagenome</name>
    <dbReference type="NCBI Taxonomy" id="652676"/>
    <lineage>
        <taxon>unclassified sequences</taxon>
        <taxon>metagenomes</taxon>
        <taxon>ecological metagenomes</taxon>
    </lineage>
</organism>
<dbReference type="GO" id="GO:0016747">
    <property type="term" value="F:acyltransferase activity, transferring groups other than amino-acyl groups"/>
    <property type="evidence" value="ECO:0007669"/>
    <property type="project" value="InterPro"/>
</dbReference>
<dbReference type="InterPro" id="IPR016181">
    <property type="entry name" value="Acyl_CoA_acyltransferase"/>
</dbReference>
<name>A0A3B0S1S1_9ZZZZ</name>
<protein>
    <recommendedName>
        <fullName evidence="1">N-acetyltransferase domain-containing protein</fullName>
    </recommendedName>
</protein>
<dbReference type="SUPFAM" id="SSF55729">
    <property type="entry name" value="Acyl-CoA N-acyltransferases (Nat)"/>
    <property type="match status" value="1"/>
</dbReference>
<dbReference type="InterPro" id="IPR000182">
    <property type="entry name" value="GNAT_dom"/>
</dbReference>
<feature type="domain" description="N-acetyltransferase" evidence="1">
    <location>
        <begin position="13"/>
        <end position="152"/>
    </location>
</feature>